<dbReference type="PROSITE" id="PS51471">
    <property type="entry name" value="FE2OG_OXY"/>
    <property type="match status" value="1"/>
</dbReference>
<dbReference type="PANTHER" id="PTHR47990">
    <property type="entry name" value="2-OXOGLUTARATE (2OG) AND FE(II)-DEPENDENT OXYGENASE SUPERFAMILY PROTEIN-RELATED"/>
    <property type="match status" value="1"/>
</dbReference>
<evidence type="ECO:0000256" key="1">
    <source>
        <dbReference type="ARBA" id="ARBA00008056"/>
    </source>
</evidence>
<accession>A0ABR0EBE7</accession>
<keyword evidence="2" id="KW-0408">Iron</keyword>
<feature type="domain" description="Fe2OG dioxygenase" evidence="3">
    <location>
        <begin position="160"/>
        <end position="264"/>
    </location>
</feature>
<comment type="caution">
    <text evidence="4">The sequence shown here is derived from an EMBL/GenBank/DDBJ whole genome shotgun (WGS) entry which is preliminary data.</text>
</comment>
<dbReference type="InterPro" id="IPR027443">
    <property type="entry name" value="IPNS-like_sf"/>
</dbReference>
<evidence type="ECO:0000313" key="4">
    <source>
        <dbReference type="EMBL" id="KAK4498811.1"/>
    </source>
</evidence>
<keyword evidence="5" id="KW-1185">Reference proteome</keyword>
<keyword evidence="2" id="KW-0479">Metal-binding</keyword>
<dbReference type="SUPFAM" id="SSF51197">
    <property type="entry name" value="Clavaminate synthase-like"/>
    <property type="match status" value="1"/>
</dbReference>
<organism evidence="4 5">
    <name type="scientific">Zasmidium cellare</name>
    <name type="common">Wine cellar mold</name>
    <name type="synonym">Racodium cellare</name>
    <dbReference type="NCBI Taxonomy" id="395010"/>
    <lineage>
        <taxon>Eukaryota</taxon>
        <taxon>Fungi</taxon>
        <taxon>Dikarya</taxon>
        <taxon>Ascomycota</taxon>
        <taxon>Pezizomycotina</taxon>
        <taxon>Dothideomycetes</taxon>
        <taxon>Dothideomycetidae</taxon>
        <taxon>Mycosphaerellales</taxon>
        <taxon>Mycosphaerellaceae</taxon>
        <taxon>Zasmidium</taxon>
    </lineage>
</organism>
<dbReference type="InterPro" id="IPR044861">
    <property type="entry name" value="IPNS-like_FE2OG_OXY"/>
</dbReference>
<protein>
    <recommendedName>
        <fullName evidence="3">Fe2OG dioxygenase domain-containing protein</fullName>
    </recommendedName>
</protein>
<dbReference type="EMBL" id="JAXOVC010000007">
    <property type="protein sequence ID" value="KAK4498811.1"/>
    <property type="molecule type" value="Genomic_DNA"/>
</dbReference>
<keyword evidence="2" id="KW-0560">Oxidoreductase</keyword>
<dbReference type="Pfam" id="PF03171">
    <property type="entry name" value="2OG-FeII_Oxy"/>
    <property type="match status" value="1"/>
</dbReference>
<evidence type="ECO:0000259" key="3">
    <source>
        <dbReference type="PROSITE" id="PS51471"/>
    </source>
</evidence>
<evidence type="ECO:0000256" key="2">
    <source>
        <dbReference type="RuleBase" id="RU003682"/>
    </source>
</evidence>
<name>A0ABR0EBE7_ZASCE</name>
<dbReference type="InterPro" id="IPR050231">
    <property type="entry name" value="Iron_ascorbate_oxido_reductase"/>
</dbReference>
<dbReference type="InterPro" id="IPR005123">
    <property type="entry name" value="Oxoglu/Fe-dep_dioxygenase_dom"/>
</dbReference>
<evidence type="ECO:0000313" key="5">
    <source>
        <dbReference type="Proteomes" id="UP001305779"/>
    </source>
</evidence>
<reference evidence="4 5" key="1">
    <citation type="journal article" date="2023" name="G3 (Bethesda)">
        <title>A chromosome-level genome assembly of Zasmidium syzygii isolated from banana leaves.</title>
        <authorList>
            <person name="van Westerhoven A.C."/>
            <person name="Mehrabi R."/>
            <person name="Talebi R."/>
            <person name="Steentjes M.B.F."/>
            <person name="Corcolon B."/>
            <person name="Chong P.A."/>
            <person name="Kema G.H.J."/>
            <person name="Seidl M.F."/>
        </authorList>
    </citation>
    <scope>NUCLEOTIDE SEQUENCE [LARGE SCALE GENOMIC DNA]</scope>
    <source>
        <strain evidence="4 5">P124</strain>
    </source>
</reference>
<dbReference type="InterPro" id="IPR026992">
    <property type="entry name" value="DIOX_N"/>
</dbReference>
<dbReference type="Proteomes" id="UP001305779">
    <property type="component" value="Unassembled WGS sequence"/>
</dbReference>
<dbReference type="Gene3D" id="2.60.120.330">
    <property type="entry name" value="B-lactam Antibiotic, Isopenicillin N Synthase, Chain"/>
    <property type="match status" value="1"/>
</dbReference>
<proteinExistence type="inferred from homology"/>
<comment type="similarity">
    <text evidence="1 2">Belongs to the iron/ascorbate-dependent oxidoreductase family.</text>
</comment>
<gene>
    <name evidence="4" type="ORF">PRZ48_009321</name>
</gene>
<dbReference type="Pfam" id="PF14226">
    <property type="entry name" value="DIOX_N"/>
    <property type="match status" value="1"/>
</dbReference>
<sequence>MAFPVIDIAAINEPEAQLAIAKEITDAARTWGFLLLKNHPIPSEDVASMFKLGHAFFMEVPEDEKAPYPINDRYVGYNAPLSDRKKDDKASIWLSGKPGFLAAEGRKALPPYWHDKIDAVEDFKHACYGLFSKLLVCFALAMGLEDRNYFAKAHAEDAGNGNQFRMLCYPSRGNGPLKTTTRMSPHSDSGSVTLLFQNCAGLEVESPTGEWVPAPHIEDHILVNLGDALAFWSGGQLKATKHRVTFNSVPHDIERMSMAYFGAAAPDTVLEPLKVDGKKAFDKYEANGLTIPPGITVGQYSKMIMAGIYGAGIHEKREELGKASSVVQVGA</sequence>